<keyword evidence="2" id="KW-0238">DNA-binding</keyword>
<dbReference type="GO" id="GO:0003700">
    <property type="term" value="F:DNA-binding transcription factor activity"/>
    <property type="evidence" value="ECO:0007669"/>
    <property type="project" value="TreeGrafter"/>
</dbReference>
<dbReference type="GO" id="GO:0045892">
    <property type="term" value="P:negative regulation of DNA-templated transcription"/>
    <property type="evidence" value="ECO:0007669"/>
    <property type="project" value="TreeGrafter"/>
</dbReference>
<dbReference type="InterPro" id="IPR029016">
    <property type="entry name" value="GAF-like_dom_sf"/>
</dbReference>
<dbReference type="EMBL" id="MWQN01000001">
    <property type="protein sequence ID" value="OPC84064.1"/>
    <property type="molecule type" value="Genomic_DNA"/>
</dbReference>
<dbReference type="SUPFAM" id="SSF46785">
    <property type="entry name" value="Winged helix' DNA-binding domain"/>
    <property type="match status" value="1"/>
</dbReference>
<dbReference type="Gene3D" id="3.30.450.40">
    <property type="match status" value="1"/>
</dbReference>
<dbReference type="GO" id="GO:0003677">
    <property type="term" value="F:DNA binding"/>
    <property type="evidence" value="ECO:0007669"/>
    <property type="project" value="UniProtKB-KW"/>
</dbReference>
<organism evidence="7 8">
    <name type="scientific">Embleya scabrispora</name>
    <dbReference type="NCBI Taxonomy" id="159449"/>
    <lineage>
        <taxon>Bacteria</taxon>
        <taxon>Bacillati</taxon>
        <taxon>Actinomycetota</taxon>
        <taxon>Actinomycetes</taxon>
        <taxon>Kitasatosporales</taxon>
        <taxon>Streptomycetaceae</taxon>
        <taxon>Embleya</taxon>
    </lineage>
</organism>
<proteinExistence type="predicted"/>
<dbReference type="Gene3D" id="1.10.10.10">
    <property type="entry name" value="Winged helix-like DNA-binding domain superfamily/Winged helix DNA-binding domain"/>
    <property type="match status" value="1"/>
</dbReference>
<evidence type="ECO:0000256" key="3">
    <source>
        <dbReference type="ARBA" id="ARBA00023163"/>
    </source>
</evidence>
<evidence type="ECO:0000259" key="6">
    <source>
        <dbReference type="PROSITE" id="PS51078"/>
    </source>
</evidence>
<evidence type="ECO:0000313" key="7">
    <source>
        <dbReference type="EMBL" id="OPC84064.1"/>
    </source>
</evidence>
<dbReference type="InterPro" id="IPR005471">
    <property type="entry name" value="Tscrpt_reg_IclR_N"/>
</dbReference>
<name>A0A1T3P4U4_9ACTN</name>
<dbReference type="InterPro" id="IPR036388">
    <property type="entry name" value="WH-like_DNA-bd_sf"/>
</dbReference>
<dbReference type="InterPro" id="IPR050707">
    <property type="entry name" value="HTH_MetabolicPath_Reg"/>
</dbReference>
<evidence type="ECO:0000256" key="2">
    <source>
        <dbReference type="ARBA" id="ARBA00023125"/>
    </source>
</evidence>
<dbReference type="OrthoDB" id="7495200at2"/>
<protein>
    <recommendedName>
        <fullName evidence="9">IclR family transcriptional regulator</fullName>
    </recommendedName>
</protein>
<keyword evidence="8" id="KW-1185">Reference proteome</keyword>
<feature type="region of interest" description="Disordered" evidence="4">
    <location>
        <begin position="1"/>
        <end position="45"/>
    </location>
</feature>
<evidence type="ECO:0000313" key="8">
    <source>
        <dbReference type="Proteomes" id="UP000190037"/>
    </source>
</evidence>
<evidence type="ECO:0000256" key="1">
    <source>
        <dbReference type="ARBA" id="ARBA00023015"/>
    </source>
</evidence>
<dbReference type="InterPro" id="IPR036390">
    <property type="entry name" value="WH_DNA-bd_sf"/>
</dbReference>
<dbReference type="Pfam" id="PF09339">
    <property type="entry name" value="HTH_IclR"/>
    <property type="match status" value="1"/>
</dbReference>
<dbReference type="InterPro" id="IPR014757">
    <property type="entry name" value="Tscrpt_reg_IclR_C"/>
</dbReference>
<evidence type="ECO:0000259" key="5">
    <source>
        <dbReference type="PROSITE" id="PS51077"/>
    </source>
</evidence>
<dbReference type="AlphaFoldDB" id="A0A1T3P4U4"/>
<dbReference type="PROSITE" id="PS51077">
    <property type="entry name" value="HTH_ICLR"/>
    <property type="match status" value="1"/>
</dbReference>
<dbReference type="RefSeq" id="WP_078978357.1">
    <property type="nucleotide sequence ID" value="NZ_MWQN01000001.1"/>
</dbReference>
<gene>
    <name evidence="7" type="ORF">B4N89_26835</name>
</gene>
<reference evidence="7 8" key="1">
    <citation type="submission" date="2017-03" db="EMBL/GenBank/DDBJ databases">
        <title>Draft genome sequence of Streptomyces scabrisporus NF3, endophyte isolated from Amphipterygium adstringens.</title>
        <authorList>
            <person name="Vazquez M."/>
            <person name="Ceapa C.D."/>
            <person name="Rodriguez Luna D."/>
            <person name="Sanchez Esquivel S."/>
        </authorList>
    </citation>
    <scope>NUCLEOTIDE SEQUENCE [LARGE SCALE GENOMIC DNA]</scope>
    <source>
        <strain evidence="7 8">NF3</strain>
    </source>
</reference>
<dbReference type="SUPFAM" id="SSF55781">
    <property type="entry name" value="GAF domain-like"/>
    <property type="match status" value="1"/>
</dbReference>
<sequence>MWRAREAAGARPGTGYEQGRSSHGGGRRRRNGHDTPGTSPSPPTDRVIGVLELLASRPAHPFSLSDITRALGISKATCHAVTSSLAGADYLIRNPVDKTFTLGPAVVAAGRAAEQAYPAVHLAQAEVVTIADELDLQATAAIRSEEHLVIVAHAGTGPDAEAVRIGRRIPLAPPFGGVFVAWADEAVIEDWAARTDRVAPREPLLDSLAAIRARGYSVERLTPAGVRLRHALADLGDDPLAEGLQPMVMALLAELRQAEYLPGDLEGGGRHPVSAMSAPVFDAEGRTGMNLSVQPHREMTAREIDRAGRRLLKACARITRAVGGKPPTRRT</sequence>
<keyword evidence="1" id="KW-0805">Transcription regulation</keyword>
<evidence type="ECO:0008006" key="9">
    <source>
        <dbReference type="Google" id="ProtNLM"/>
    </source>
</evidence>
<comment type="caution">
    <text evidence="7">The sequence shown here is derived from an EMBL/GenBank/DDBJ whole genome shotgun (WGS) entry which is preliminary data.</text>
</comment>
<dbReference type="Proteomes" id="UP000190037">
    <property type="component" value="Unassembled WGS sequence"/>
</dbReference>
<feature type="domain" description="IclR-ED" evidence="6">
    <location>
        <begin position="105"/>
        <end position="324"/>
    </location>
</feature>
<evidence type="ECO:0000256" key="4">
    <source>
        <dbReference type="SAM" id="MobiDB-lite"/>
    </source>
</evidence>
<keyword evidence="3" id="KW-0804">Transcription</keyword>
<dbReference type="PROSITE" id="PS51078">
    <property type="entry name" value="ICLR_ED"/>
    <property type="match status" value="1"/>
</dbReference>
<dbReference type="PANTHER" id="PTHR30136">
    <property type="entry name" value="HELIX-TURN-HELIX TRANSCRIPTIONAL REGULATOR, ICLR FAMILY"/>
    <property type="match status" value="1"/>
</dbReference>
<accession>A0A1T3P4U4</accession>
<feature type="domain" description="HTH iclR-type" evidence="5">
    <location>
        <begin position="41"/>
        <end position="104"/>
    </location>
</feature>
<dbReference type="PANTHER" id="PTHR30136:SF24">
    <property type="entry name" value="HTH-TYPE TRANSCRIPTIONAL REPRESSOR ALLR"/>
    <property type="match status" value="1"/>
</dbReference>
<dbReference type="STRING" id="159449.B4N89_26835"/>